<comment type="caution">
    <text evidence="14">The sequence shown here is derived from an EMBL/GenBank/DDBJ whole genome shotgun (WGS) entry which is preliminary data.</text>
</comment>
<dbReference type="EMBL" id="AWWV01016250">
    <property type="protein sequence ID" value="OMO50184.1"/>
    <property type="molecule type" value="Genomic_DNA"/>
</dbReference>
<evidence type="ECO:0000256" key="7">
    <source>
        <dbReference type="ARBA" id="ARBA00023163"/>
    </source>
</evidence>
<keyword evidence="8 9" id="KW-0539">Nucleus</keyword>
<comment type="function">
    <text evidence="9">Component of the Mediator complex, a coactivator involved in regulated transcription of nearly all RNA polymerase II-dependent genes. Mediator functions as a bridge to convey information from gene-specific regulatory proteins to the basal RNA polymerase II transcription machinery. Mediator is recruited to promoters by direct interactions with regulatory proteins and serves as a scaffold for the assembly of a functional preinitiation complex with RNA polymerase II and the general transcription factors.</text>
</comment>
<evidence type="ECO:0000256" key="2">
    <source>
        <dbReference type="ARBA" id="ARBA00009354"/>
    </source>
</evidence>
<evidence type="ECO:0000259" key="13">
    <source>
        <dbReference type="Pfam" id="PF18296"/>
    </source>
</evidence>
<name>A0A1R3FWG7_COCAP</name>
<feature type="region of interest" description="Disordered" evidence="10">
    <location>
        <begin position="364"/>
        <end position="389"/>
    </location>
</feature>
<evidence type="ECO:0000256" key="8">
    <source>
        <dbReference type="ARBA" id="ARBA00023242"/>
    </source>
</evidence>
<dbReference type="Pfam" id="PF11597">
    <property type="entry name" value="Med13_N"/>
    <property type="match status" value="1"/>
</dbReference>
<dbReference type="InterPro" id="IPR009401">
    <property type="entry name" value="Med13_C"/>
</dbReference>
<evidence type="ECO:0000256" key="3">
    <source>
        <dbReference type="ARBA" id="ARBA00019618"/>
    </source>
</evidence>
<evidence type="ECO:0000256" key="4">
    <source>
        <dbReference type="ARBA" id="ARBA00022491"/>
    </source>
</evidence>
<evidence type="ECO:0000259" key="11">
    <source>
        <dbReference type="Pfam" id="PF06333"/>
    </source>
</evidence>
<proteinExistence type="inferred from homology"/>
<evidence type="ECO:0000256" key="10">
    <source>
        <dbReference type="SAM" id="MobiDB-lite"/>
    </source>
</evidence>
<evidence type="ECO:0000313" key="14">
    <source>
        <dbReference type="EMBL" id="OMO50184.1"/>
    </source>
</evidence>
<keyword evidence="5 9" id="KW-0805">Transcription regulation</keyword>
<dbReference type="InterPro" id="IPR021643">
    <property type="entry name" value="Mediator_Med13_N"/>
</dbReference>
<feature type="domain" description="Mediator complex subunit Med13 C-terminal" evidence="11">
    <location>
        <begin position="1433"/>
        <end position="1838"/>
    </location>
</feature>
<feature type="domain" description="MID" evidence="13">
    <location>
        <begin position="1052"/>
        <end position="1288"/>
    </location>
</feature>
<dbReference type="GO" id="GO:0045944">
    <property type="term" value="P:positive regulation of transcription by RNA polymerase II"/>
    <property type="evidence" value="ECO:0007669"/>
    <property type="project" value="TreeGrafter"/>
</dbReference>
<dbReference type="Pfam" id="PF06333">
    <property type="entry name" value="Med13_C"/>
    <property type="match status" value="1"/>
</dbReference>
<dbReference type="Gramene" id="OMO50184">
    <property type="protein sequence ID" value="OMO50184"/>
    <property type="gene ID" value="CCACVL1_30575"/>
</dbReference>
<keyword evidence="4 9" id="KW-0678">Repressor</keyword>
<evidence type="ECO:0000256" key="5">
    <source>
        <dbReference type="ARBA" id="ARBA00023015"/>
    </source>
</evidence>
<dbReference type="GO" id="GO:0003713">
    <property type="term" value="F:transcription coactivator activity"/>
    <property type="evidence" value="ECO:0007669"/>
    <property type="project" value="TreeGrafter"/>
</dbReference>
<keyword evidence="7 9" id="KW-0804">Transcription</keyword>
<evidence type="ECO:0000313" key="15">
    <source>
        <dbReference type="Proteomes" id="UP000188268"/>
    </source>
</evidence>
<dbReference type="InterPro" id="IPR041285">
    <property type="entry name" value="MID_MedPIWI"/>
</dbReference>
<keyword evidence="15" id="KW-1185">Reference proteome</keyword>
<organism evidence="14 15">
    <name type="scientific">Corchorus capsularis</name>
    <name type="common">Jute</name>
    <dbReference type="NCBI Taxonomy" id="210143"/>
    <lineage>
        <taxon>Eukaryota</taxon>
        <taxon>Viridiplantae</taxon>
        <taxon>Streptophyta</taxon>
        <taxon>Embryophyta</taxon>
        <taxon>Tracheophyta</taxon>
        <taxon>Spermatophyta</taxon>
        <taxon>Magnoliopsida</taxon>
        <taxon>eudicotyledons</taxon>
        <taxon>Gunneridae</taxon>
        <taxon>Pentapetalae</taxon>
        <taxon>rosids</taxon>
        <taxon>malvids</taxon>
        <taxon>Malvales</taxon>
        <taxon>Malvaceae</taxon>
        <taxon>Grewioideae</taxon>
        <taxon>Apeibeae</taxon>
        <taxon>Corchorus</taxon>
    </lineage>
</organism>
<keyword evidence="6 9" id="KW-0010">Activator</keyword>
<evidence type="ECO:0000256" key="6">
    <source>
        <dbReference type="ARBA" id="ARBA00023159"/>
    </source>
</evidence>
<comment type="similarity">
    <text evidence="2 9">Belongs to the Mediator complex subunit 13 family.</text>
</comment>
<feature type="region of interest" description="Disordered" evidence="10">
    <location>
        <begin position="280"/>
        <end position="303"/>
    </location>
</feature>
<evidence type="ECO:0000259" key="12">
    <source>
        <dbReference type="Pfam" id="PF11597"/>
    </source>
</evidence>
<evidence type="ECO:0000256" key="1">
    <source>
        <dbReference type="ARBA" id="ARBA00004123"/>
    </source>
</evidence>
<dbReference type="PANTHER" id="PTHR48249:SF3">
    <property type="entry name" value="MEDIATOR OF RNA POLYMERASE II TRANSCRIPTION SUBUNIT 13"/>
    <property type="match status" value="1"/>
</dbReference>
<dbReference type="OMA" id="ADSMACH"/>
<feature type="compositionally biased region" description="Polar residues" evidence="10">
    <location>
        <begin position="1403"/>
        <end position="1435"/>
    </location>
</feature>
<dbReference type="Proteomes" id="UP000188268">
    <property type="component" value="Unassembled WGS sequence"/>
</dbReference>
<dbReference type="OrthoDB" id="103819at2759"/>
<comment type="subunit">
    <text evidence="9">Component of the Mediator complex.</text>
</comment>
<accession>A0A1R3FWG7</accession>
<dbReference type="GO" id="GO:0016592">
    <property type="term" value="C:mediator complex"/>
    <property type="evidence" value="ECO:0007669"/>
    <property type="project" value="InterPro"/>
</dbReference>
<reference evidence="14 15" key="1">
    <citation type="submission" date="2013-09" db="EMBL/GenBank/DDBJ databases">
        <title>Corchorus capsularis genome sequencing.</title>
        <authorList>
            <person name="Alam M."/>
            <person name="Haque M.S."/>
            <person name="Islam M.S."/>
            <person name="Emdad E.M."/>
            <person name="Islam M.M."/>
            <person name="Ahmed B."/>
            <person name="Halim A."/>
            <person name="Hossen Q.M.M."/>
            <person name="Hossain M.Z."/>
            <person name="Ahmed R."/>
            <person name="Khan M.M."/>
            <person name="Islam R."/>
            <person name="Rashid M.M."/>
            <person name="Khan S.A."/>
            <person name="Rahman M.S."/>
            <person name="Alam M."/>
        </authorList>
    </citation>
    <scope>NUCLEOTIDE SEQUENCE [LARGE SCALE GENOMIC DNA]</scope>
    <source>
        <strain evidence="15">cv. CVL-1</strain>
        <tissue evidence="14">Whole seedling</tissue>
    </source>
</reference>
<evidence type="ECO:0000256" key="9">
    <source>
        <dbReference type="RuleBase" id="RU364134"/>
    </source>
</evidence>
<sequence length="1862" mass="201745">MSWFQFLPVESELSSLPDKSIKADQKDAATLQVLSSHLQLQKEGFLSTWTNSFVGPWDPSQGLHNPDEKIKLWLFIPGRHVSVVESAQSVVAKLRVVASGFWLAPGDSEEVAAALSQALRNRIERALLGLSYIRFGDVFSKYHPPQIEESFRRAQPTVEFIFAATEESLFVHAIISSKHIRGLSTGDIEKVLEHSSNDSSYLLPVIVSPHGMRGRLTGCCPNDLVKQVYFSSAKVRTSNGFIGLPYHKNQGSGCQLRGQNCYVKVTIGCSKSGSDKILNSNSNYTRNLPKHQSTEASTAGRGDQKGSLDLLSVHEKTFIYPSEAVLVPVLQTSFARSSMRSDGNIDSMERSWVEFSGILTQHGYNSSSNSNNSSISSISSTSSDSVTTGARDLEADADSSCRQSGLSSNDQMEIDCLKLGSKRPRIGITESYAITGIGNDQIGSNWDWDDDDRGIVMDFQSLLSEFGDFGDFFENDVLPFGEPPGTAESSAIMFAAPDCGDVGNSPVGVMDIPDPMVMPVGLPSFDSFSAPPPVAVEECLSKSQEVTSSAVISGPSNHTPASFTGEFDHIMKAEALMTFSAEYGAVETPASDSSSIFRNPYLPKSRKVESSNSSPNIYIYGATPPSSPFLDGLDEKTGMPMSLKAHSAGNDSSSILQLKKYYTHVETRKDRCDRRLLTNNDGGGTNELSGTSQFANFNSVNTLKSADRKMTQGTFGGEDIHLSMKTLFATEVECAMFQASMLRMRHIPLSRHTGSSVLNQLPGDPSIMTDNVSSRYEVKKKESIPVRIAGDIDGGIIDGHLNAPVGVWRSVGVPKVLKPATSPSIEASSSLTHNSFNEESILSYGQRKPLQELLDGIVLLVQQATSFVDLALDADCGDGPYSWLALQEHWRRGFCCGPSMVHAGCGGALASCHSLDIAGVELVDPLSANIQASSVISLLHSDIKSALKSAFGSLDGPLSVTDWCKGRVQSVDVGPSADGSSAESNISELTGAMDGGKVDESEQQQCTRLRPTLFVLPSPAILVGYQDDWLKTSSNSLQHWEKAPLEPYALPKPINYSVICPDIDPLTSAAADFFQQLGTVYETCKLGTHSPQSLGNQMEIDSGKWSASGFVLLDCPQSMKIESNNASLLGSISDYFLSLSNGWDLACYLKSLSKALKALKLGQFLSTNQKEGISGPCMVIYVVCPFPEPTAVLKTVIESSIAVGSIILPSDRERRSVLHSQVGKALSSSAASDEASISNIPVVSGFSVPKLVLQIVTVDAIFRVTSPPFNELVVLKETAFTIYNKARRISRGSVNDVLSSSFSNRSHSVLTPMTSIPGMWNSRISGSSLPREGEIDSSLRAGAWDNSWQATRTGGLSCDPNRNGDIYYQDEVRYMFEPLFILAESGSVEYGVSPTGFGNLASETSKTVSDESSGGFMQNANSTGSIDPGSGSQFDMSEPDALSSGSHKTPSLHCCYGWTEDWRWLVCTWTDARGELLDCNIFPFGGISSRQDTKGLQCLFVQVLQQGCQILQTCASDTGIIKPRDFVITRIGNFYELEYLEWQKAIYSVGGSEVKKWPLQLRRSVPDGMPASTNGTSLQQQEMSLIQERTLPSSPSPLYSPHTKTGFMKGGLGQPAARKQLMSGHTIVDNSRGLLQWVQSISFVSVSVDHSLHLVLQADGISPGTHGVGGMGQSSYIEGFTPVKSLGSASASYMLIPSPSMRFLPPTPLQLPICLTAESPPLAHLLHSKGSAIPLSTGFVVSKAVPSMRRDYRNYTKEEWPSILSVSLIDYYGGNNVSQMRGIGKQAGSSLSSEARDFEIDNHLILESVAAELHALSWMTISPGYLERRSALPFHCDMILRLRRLLHFAEKELSRQPDKPQV</sequence>
<feature type="compositionally biased region" description="Low complexity" evidence="10">
    <location>
        <begin position="365"/>
        <end position="385"/>
    </location>
</feature>
<dbReference type="Pfam" id="PF18296">
    <property type="entry name" value="MID_MedPIWI"/>
    <property type="match status" value="1"/>
</dbReference>
<dbReference type="InterPro" id="IPR051139">
    <property type="entry name" value="Mediator_complx_sub13"/>
</dbReference>
<comment type="subcellular location">
    <subcellularLocation>
        <location evidence="1 9">Nucleus</location>
    </subcellularLocation>
</comment>
<feature type="domain" description="Mediator complex subunit Med13 N-terminal" evidence="12">
    <location>
        <begin position="2"/>
        <end position="328"/>
    </location>
</feature>
<dbReference type="PANTHER" id="PTHR48249">
    <property type="entry name" value="MEDIATOR OF RNA POLYMERASE II TRANSCRIPTION SUBUNIT 13"/>
    <property type="match status" value="1"/>
</dbReference>
<feature type="compositionally biased region" description="Polar residues" evidence="10">
    <location>
        <begin position="280"/>
        <end position="297"/>
    </location>
</feature>
<dbReference type="STRING" id="210143.A0A1R3FWG7"/>
<feature type="region of interest" description="Disordered" evidence="10">
    <location>
        <begin position="1403"/>
        <end position="1448"/>
    </location>
</feature>
<protein>
    <recommendedName>
        <fullName evidence="3 9">Mediator of RNA polymerase II transcription subunit 13</fullName>
    </recommendedName>
</protein>
<gene>
    <name evidence="14" type="ORF">CCACVL1_30575</name>
</gene>